<keyword evidence="4" id="KW-0804">Transcription</keyword>
<organism evidence="10 11">
    <name type="scientific">Riccia fluitans</name>
    <dbReference type="NCBI Taxonomy" id="41844"/>
    <lineage>
        <taxon>Eukaryota</taxon>
        <taxon>Viridiplantae</taxon>
        <taxon>Streptophyta</taxon>
        <taxon>Embryophyta</taxon>
        <taxon>Marchantiophyta</taxon>
        <taxon>Marchantiopsida</taxon>
        <taxon>Marchantiidae</taxon>
        <taxon>Marchantiales</taxon>
        <taxon>Ricciaceae</taxon>
        <taxon>Riccia</taxon>
    </lineage>
</organism>
<evidence type="ECO:0000259" key="9">
    <source>
        <dbReference type="PROSITE" id="PS50811"/>
    </source>
</evidence>
<dbReference type="GO" id="GO:0005634">
    <property type="term" value="C:nucleus"/>
    <property type="evidence" value="ECO:0007669"/>
    <property type="project" value="UniProtKB-SubCell"/>
</dbReference>
<proteinExistence type="inferred from homology"/>
<evidence type="ECO:0000256" key="8">
    <source>
        <dbReference type="SAM" id="MobiDB-lite"/>
    </source>
</evidence>
<evidence type="ECO:0000256" key="7">
    <source>
        <dbReference type="ARBA" id="ARBA00060761"/>
    </source>
</evidence>
<evidence type="ECO:0000256" key="5">
    <source>
        <dbReference type="ARBA" id="ARBA00023242"/>
    </source>
</evidence>
<dbReference type="Gene3D" id="2.20.25.80">
    <property type="entry name" value="WRKY domain"/>
    <property type="match status" value="1"/>
</dbReference>
<comment type="function">
    <text evidence="6">Transcription factor. Interacts specifically with the W box (5'-(T)TGAC[CT]-3'), a frequently occurring elicitor-responsive cis-acting element.</text>
</comment>
<dbReference type="SMART" id="SM00774">
    <property type="entry name" value="WRKY"/>
    <property type="match status" value="1"/>
</dbReference>
<evidence type="ECO:0000313" key="11">
    <source>
        <dbReference type="Proteomes" id="UP001605036"/>
    </source>
</evidence>
<feature type="compositionally biased region" description="Polar residues" evidence="8">
    <location>
        <begin position="267"/>
        <end position="276"/>
    </location>
</feature>
<keyword evidence="11" id="KW-1185">Reference proteome</keyword>
<dbReference type="PROSITE" id="PS50811">
    <property type="entry name" value="WRKY"/>
    <property type="match status" value="1"/>
</dbReference>
<comment type="caution">
    <text evidence="10">The sequence shown here is derived from an EMBL/GenBank/DDBJ whole genome shotgun (WGS) entry which is preliminary data.</text>
</comment>
<dbReference type="PANTHER" id="PTHR32096">
    <property type="entry name" value="WRKY TRANSCRIPTION FACTOR 30-RELATED-RELATED"/>
    <property type="match status" value="1"/>
</dbReference>
<dbReference type="GO" id="GO:0003677">
    <property type="term" value="F:DNA binding"/>
    <property type="evidence" value="ECO:0007669"/>
    <property type="project" value="UniProtKB-KW"/>
</dbReference>
<dbReference type="InterPro" id="IPR036576">
    <property type="entry name" value="WRKY_dom_sf"/>
</dbReference>
<dbReference type="AlphaFoldDB" id="A0ABD1XXX7"/>
<protein>
    <recommendedName>
        <fullName evidence="9">WRKY domain-containing protein</fullName>
    </recommendedName>
</protein>
<keyword evidence="3" id="KW-0238">DNA-binding</keyword>
<evidence type="ECO:0000256" key="1">
    <source>
        <dbReference type="ARBA" id="ARBA00004123"/>
    </source>
</evidence>
<dbReference type="Pfam" id="PF03106">
    <property type="entry name" value="WRKY"/>
    <property type="match status" value="1"/>
</dbReference>
<evidence type="ECO:0000256" key="3">
    <source>
        <dbReference type="ARBA" id="ARBA00023125"/>
    </source>
</evidence>
<evidence type="ECO:0000256" key="4">
    <source>
        <dbReference type="ARBA" id="ARBA00023163"/>
    </source>
</evidence>
<evidence type="ECO:0000256" key="2">
    <source>
        <dbReference type="ARBA" id="ARBA00023015"/>
    </source>
</evidence>
<keyword evidence="2" id="KW-0805">Transcription regulation</keyword>
<dbReference type="PANTHER" id="PTHR32096:SF18">
    <property type="entry name" value="DISEASE RESISTANCE PROTEIN RRS1B-RELATED"/>
    <property type="match status" value="1"/>
</dbReference>
<dbReference type="Proteomes" id="UP001605036">
    <property type="component" value="Unassembled WGS sequence"/>
</dbReference>
<accession>A0ABD1XXX7</accession>
<dbReference type="EMBL" id="JBHFFA010000007">
    <property type="protein sequence ID" value="KAL2613806.1"/>
    <property type="molecule type" value="Genomic_DNA"/>
</dbReference>
<evidence type="ECO:0000313" key="10">
    <source>
        <dbReference type="EMBL" id="KAL2613806.1"/>
    </source>
</evidence>
<feature type="region of interest" description="Disordered" evidence="8">
    <location>
        <begin position="173"/>
        <end position="195"/>
    </location>
</feature>
<name>A0ABD1XXX7_9MARC</name>
<comment type="subcellular location">
    <subcellularLocation>
        <location evidence="1">Nucleus</location>
    </subcellularLocation>
</comment>
<feature type="domain" description="WRKY" evidence="9">
    <location>
        <begin position="342"/>
        <end position="408"/>
    </location>
</feature>
<sequence>MEHSDGDLGAVVRAGTCSSLGTVTGPGGGGGHSQLLNSMVEMEAHRQNINNKRKATDFSVATAGSSSPSSVLQCNSPSLLLSDIAKGLSGLSGLTAAATTGGAADTEGSLHDVCQLGYSNFSTGNAPPPASSSSSFPYFSGLETAATAGRIDSPRNSFFTQNDAGLSEAFSRNLQQQQKPQQNNHHQVQQQQQIQKQSSLISELLSSSSLNLHRSRLRPGPLSSMEPAGRVSQDMIKEDFFQGGSSSCFNQRSSSSHQSAVDSSTSDQLPGSQHTSPTRDDHMAATLGPVKKIEASSKQQQQLEDSLDYGSPGSLGSKGPKRRKNQQKRIVCVPVAASSRPTSEGMPSDMWAWRKYGQKPIKGSPFPRGYYRCSSSKGCSARKQVERSRTDPSMLIITYTAEHNHPWPSHRNALAGSSRMSSLDKVTLAQETASLKSGETAEAAAGCNAPQGGLPLPMADSPVNSMELDNDMGVMEEPELELPPGGSAGVARAPTSPSSTAVGLDAHCMDAQLDLADHSSDHELFMPSQRGGVGDIAVKGLMHHHHHHNHHNHLATCSGRSSLGMQDDDFFAELGELPESILMFGGARTGVVEDKSDDECGALGADHVDPYNLFGWSSGSHLESSSASNVVM</sequence>
<dbReference type="SUPFAM" id="SSF118290">
    <property type="entry name" value="WRKY DNA-binding domain"/>
    <property type="match status" value="1"/>
</dbReference>
<reference evidence="10 11" key="1">
    <citation type="submission" date="2024-09" db="EMBL/GenBank/DDBJ databases">
        <title>Chromosome-scale assembly of Riccia fluitans.</title>
        <authorList>
            <person name="Paukszto L."/>
            <person name="Sawicki J."/>
            <person name="Karawczyk K."/>
            <person name="Piernik-Szablinska J."/>
            <person name="Szczecinska M."/>
            <person name="Mazdziarz M."/>
        </authorList>
    </citation>
    <scope>NUCLEOTIDE SEQUENCE [LARGE SCALE GENOMIC DNA]</scope>
    <source>
        <strain evidence="10">Rf_01</strain>
        <tissue evidence="10">Aerial parts of the thallus</tissue>
    </source>
</reference>
<dbReference type="InterPro" id="IPR003657">
    <property type="entry name" value="WRKY_dom"/>
</dbReference>
<dbReference type="InterPro" id="IPR044810">
    <property type="entry name" value="WRKY_plant"/>
</dbReference>
<feature type="region of interest" description="Disordered" evidence="8">
    <location>
        <begin position="242"/>
        <end position="331"/>
    </location>
</feature>
<keyword evidence="5" id="KW-0539">Nucleus</keyword>
<comment type="similarity">
    <text evidence="7">Belongs to the WRKY group II-e family.</text>
</comment>
<feature type="compositionally biased region" description="Low complexity" evidence="8">
    <location>
        <begin position="245"/>
        <end position="266"/>
    </location>
</feature>
<gene>
    <name evidence="10" type="ORF">R1flu_025498</name>
</gene>
<dbReference type="FunFam" id="2.20.25.80:FF:000005">
    <property type="entry name" value="probable WRKY transcription factor 14"/>
    <property type="match status" value="1"/>
</dbReference>
<evidence type="ECO:0000256" key="6">
    <source>
        <dbReference type="ARBA" id="ARBA00059805"/>
    </source>
</evidence>